<evidence type="ECO:0000256" key="1">
    <source>
        <dbReference type="SAM" id="MobiDB-lite"/>
    </source>
</evidence>
<accession>A0A8J2PUG5</accession>
<dbReference type="EMBL" id="CAJVCH010569848">
    <property type="protein sequence ID" value="CAG7833354.1"/>
    <property type="molecule type" value="Genomic_DNA"/>
</dbReference>
<keyword evidence="3" id="KW-1185">Reference proteome</keyword>
<dbReference type="AlphaFoldDB" id="A0A8J2PUG5"/>
<comment type="caution">
    <text evidence="2">The sequence shown here is derived from an EMBL/GenBank/DDBJ whole genome shotgun (WGS) entry which is preliminary data.</text>
</comment>
<sequence length="68" mass="7775">MKSKYAKSYGAPTSEETLKQLIIKIQLYGSLKDIDKHACLRTRCNSAETSQTRNCDSSETSRFEDIRK</sequence>
<dbReference type="Proteomes" id="UP000708208">
    <property type="component" value="Unassembled WGS sequence"/>
</dbReference>
<reference evidence="2" key="1">
    <citation type="submission" date="2021-06" db="EMBL/GenBank/DDBJ databases">
        <authorList>
            <person name="Hodson N. C."/>
            <person name="Mongue J. A."/>
            <person name="Jaron S. K."/>
        </authorList>
    </citation>
    <scope>NUCLEOTIDE SEQUENCE</scope>
</reference>
<feature type="compositionally biased region" description="Basic and acidic residues" evidence="1">
    <location>
        <begin position="59"/>
        <end position="68"/>
    </location>
</feature>
<gene>
    <name evidence="2" type="ORF">AFUS01_LOCUS42989</name>
</gene>
<proteinExistence type="predicted"/>
<name>A0A8J2PUG5_9HEXA</name>
<feature type="region of interest" description="Disordered" evidence="1">
    <location>
        <begin position="47"/>
        <end position="68"/>
    </location>
</feature>
<organism evidence="2 3">
    <name type="scientific">Allacma fusca</name>
    <dbReference type="NCBI Taxonomy" id="39272"/>
    <lineage>
        <taxon>Eukaryota</taxon>
        <taxon>Metazoa</taxon>
        <taxon>Ecdysozoa</taxon>
        <taxon>Arthropoda</taxon>
        <taxon>Hexapoda</taxon>
        <taxon>Collembola</taxon>
        <taxon>Symphypleona</taxon>
        <taxon>Sminthuridae</taxon>
        <taxon>Allacma</taxon>
    </lineage>
</organism>
<evidence type="ECO:0000313" key="2">
    <source>
        <dbReference type="EMBL" id="CAG7833354.1"/>
    </source>
</evidence>
<evidence type="ECO:0000313" key="3">
    <source>
        <dbReference type="Proteomes" id="UP000708208"/>
    </source>
</evidence>
<feature type="compositionally biased region" description="Polar residues" evidence="1">
    <location>
        <begin position="47"/>
        <end position="58"/>
    </location>
</feature>
<protein>
    <submittedName>
        <fullName evidence="2">Uncharacterized protein</fullName>
    </submittedName>
</protein>